<evidence type="ECO:0000256" key="1">
    <source>
        <dbReference type="ARBA" id="ARBA00012493"/>
    </source>
</evidence>
<keyword evidence="6" id="KW-0511">Multifunctional enzyme</keyword>
<organism evidence="9 10">
    <name type="scientific">Nephila pilipes</name>
    <name type="common">Giant wood spider</name>
    <name type="synonym">Nephila maculata</name>
    <dbReference type="NCBI Taxonomy" id="299642"/>
    <lineage>
        <taxon>Eukaryota</taxon>
        <taxon>Metazoa</taxon>
        <taxon>Ecdysozoa</taxon>
        <taxon>Arthropoda</taxon>
        <taxon>Chelicerata</taxon>
        <taxon>Arachnida</taxon>
        <taxon>Araneae</taxon>
        <taxon>Araneomorphae</taxon>
        <taxon>Entelegynae</taxon>
        <taxon>Araneoidea</taxon>
        <taxon>Nephilidae</taxon>
        <taxon>Nephila</taxon>
    </lineage>
</organism>
<keyword evidence="2" id="KW-0548">Nucleotidyltransferase</keyword>
<feature type="domain" description="Reverse transcriptase/retrotransposon-derived protein RNase H-like" evidence="8">
    <location>
        <begin position="220"/>
        <end position="317"/>
    </location>
</feature>
<gene>
    <name evidence="9" type="primary">pol</name>
    <name evidence="9" type="ORF">NPIL_121211</name>
</gene>
<dbReference type="PANTHER" id="PTHR37984">
    <property type="entry name" value="PROTEIN CBG26694"/>
    <property type="match status" value="1"/>
</dbReference>
<keyword evidence="2" id="KW-0808">Transferase</keyword>
<evidence type="ECO:0000256" key="6">
    <source>
        <dbReference type="ARBA" id="ARBA00023268"/>
    </source>
</evidence>
<dbReference type="SUPFAM" id="SSF56672">
    <property type="entry name" value="DNA/RNA polymerases"/>
    <property type="match status" value="1"/>
</dbReference>
<feature type="compositionally biased region" description="Basic and acidic residues" evidence="7">
    <location>
        <begin position="93"/>
        <end position="116"/>
    </location>
</feature>
<keyword evidence="4" id="KW-0255">Endonuclease</keyword>
<protein>
    <recommendedName>
        <fullName evidence="1">RNA-directed DNA polymerase</fullName>
        <ecNumber evidence="1">2.7.7.49</ecNumber>
    </recommendedName>
</protein>
<dbReference type="InterPro" id="IPR050951">
    <property type="entry name" value="Retrovirus_Pol_polyprotein"/>
</dbReference>
<feature type="region of interest" description="Disordered" evidence="7">
    <location>
        <begin position="93"/>
        <end position="117"/>
    </location>
</feature>
<sequence>MKELAGTAINDDFLRNLWLQRLPAEIQTILSVSSEKLENLAKLADKIAEVRASPFTPNVFAVSGRSEQSSDSPHSPLNEMVALRGEIAALSKQVERLSRDRSRNRSRRSKSESEHKTHVRAVFQKLQQYGLTINTSKCVFGVSEISFLGHLVTQQGTKPLPDKVEPILNYPKPKTIKELQRFLGILNFFRRFLPNVAQHQIALSEFLKGTGKNDNRVIEWTTQAEQDFCTCKKLIADATLLAHPKPDAELILLVDASDFAIGGALFQIIDNEPQPLAFFSRKLSQTGKKYSAYDRELLASYASIKHFIHMLEAKDFKLFTDHKPLTHAFKQRLDKCSPRQARQLDFISQFTTNICYLPGNENVTADSLSRIASIEMPNPINYDEIAKSQESDLKLQNLISNPQGLQLKKIVMPNSSIPYFATYLPEQLDLISQRNTANGFSVNCTICLTPVLELLQN</sequence>
<dbReference type="CDD" id="cd09274">
    <property type="entry name" value="RNase_HI_RT_Ty3"/>
    <property type="match status" value="1"/>
</dbReference>
<dbReference type="Proteomes" id="UP000887013">
    <property type="component" value="Unassembled WGS sequence"/>
</dbReference>
<keyword evidence="3" id="KW-0540">Nuclease</keyword>
<evidence type="ECO:0000256" key="5">
    <source>
        <dbReference type="ARBA" id="ARBA00022918"/>
    </source>
</evidence>
<dbReference type="AlphaFoldDB" id="A0A8X6QS79"/>
<keyword evidence="10" id="KW-1185">Reference proteome</keyword>
<dbReference type="Gene3D" id="3.30.70.270">
    <property type="match status" value="2"/>
</dbReference>
<evidence type="ECO:0000313" key="9">
    <source>
        <dbReference type="EMBL" id="GFU40681.1"/>
    </source>
</evidence>
<dbReference type="GO" id="GO:0004519">
    <property type="term" value="F:endonuclease activity"/>
    <property type="evidence" value="ECO:0007669"/>
    <property type="project" value="UniProtKB-KW"/>
</dbReference>
<dbReference type="InterPro" id="IPR043128">
    <property type="entry name" value="Rev_trsase/Diguanyl_cyclase"/>
</dbReference>
<keyword evidence="4" id="KW-0378">Hydrolase</keyword>
<keyword evidence="5" id="KW-0695">RNA-directed DNA polymerase</keyword>
<accession>A0A8X6QS79</accession>
<dbReference type="OrthoDB" id="6432186at2759"/>
<dbReference type="Pfam" id="PF17919">
    <property type="entry name" value="RT_RNaseH_2"/>
    <property type="match status" value="1"/>
</dbReference>
<dbReference type="EC" id="2.7.7.49" evidence="1"/>
<comment type="caution">
    <text evidence="9">The sequence shown here is derived from an EMBL/GenBank/DDBJ whole genome shotgun (WGS) entry which is preliminary data.</text>
</comment>
<evidence type="ECO:0000256" key="3">
    <source>
        <dbReference type="ARBA" id="ARBA00022722"/>
    </source>
</evidence>
<dbReference type="InterPro" id="IPR041577">
    <property type="entry name" value="RT_RNaseH_2"/>
</dbReference>
<dbReference type="Gene3D" id="3.10.20.370">
    <property type="match status" value="1"/>
</dbReference>
<dbReference type="FunFam" id="3.30.70.270:FF:000020">
    <property type="entry name" value="Transposon Tf2-6 polyprotein-like Protein"/>
    <property type="match status" value="1"/>
</dbReference>
<dbReference type="EMBL" id="BMAW01084925">
    <property type="protein sequence ID" value="GFU40681.1"/>
    <property type="molecule type" value="Genomic_DNA"/>
</dbReference>
<evidence type="ECO:0000256" key="4">
    <source>
        <dbReference type="ARBA" id="ARBA00022759"/>
    </source>
</evidence>
<evidence type="ECO:0000256" key="2">
    <source>
        <dbReference type="ARBA" id="ARBA00022695"/>
    </source>
</evidence>
<proteinExistence type="predicted"/>
<dbReference type="InterPro" id="IPR043502">
    <property type="entry name" value="DNA/RNA_pol_sf"/>
</dbReference>
<evidence type="ECO:0000256" key="7">
    <source>
        <dbReference type="SAM" id="MobiDB-lite"/>
    </source>
</evidence>
<dbReference type="FunFam" id="3.10.20.370:FF:000001">
    <property type="entry name" value="Retrovirus-related Pol polyprotein from transposon 17.6-like protein"/>
    <property type="match status" value="1"/>
</dbReference>
<evidence type="ECO:0000259" key="8">
    <source>
        <dbReference type="Pfam" id="PF17919"/>
    </source>
</evidence>
<dbReference type="PANTHER" id="PTHR37984:SF5">
    <property type="entry name" value="PROTEIN NYNRIN-LIKE"/>
    <property type="match status" value="1"/>
</dbReference>
<dbReference type="GO" id="GO:0003964">
    <property type="term" value="F:RNA-directed DNA polymerase activity"/>
    <property type="evidence" value="ECO:0007669"/>
    <property type="project" value="UniProtKB-KW"/>
</dbReference>
<reference evidence="9" key="1">
    <citation type="submission" date="2020-08" db="EMBL/GenBank/DDBJ databases">
        <title>Multicomponent nature underlies the extraordinary mechanical properties of spider dragline silk.</title>
        <authorList>
            <person name="Kono N."/>
            <person name="Nakamura H."/>
            <person name="Mori M."/>
            <person name="Yoshida Y."/>
            <person name="Ohtoshi R."/>
            <person name="Malay A.D."/>
            <person name="Moran D.A.P."/>
            <person name="Tomita M."/>
            <person name="Numata K."/>
            <person name="Arakawa K."/>
        </authorList>
    </citation>
    <scope>NUCLEOTIDE SEQUENCE</scope>
</reference>
<evidence type="ECO:0000313" key="10">
    <source>
        <dbReference type="Proteomes" id="UP000887013"/>
    </source>
</evidence>
<name>A0A8X6QS79_NEPPI</name>